<proteinExistence type="predicted"/>
<dbReference type="InterPro" id="IPR003137">
    <property type="entry name" value="PA_domain"/>
</dbReference>
<sequence length="1113" mass="120853">MHAEEYRYDISECHLKPGAGLVREAFAYVDPGTCNTSIRPHLPPPRLDLPCDQPCEPDHYLKVTTVYNHGKKRGVKGQLDAVCTRCAPGRFSLGGGRHLDGSLGDWARTWPEGLSTSCLYREADSRWTVGGGARLACVLHLEHAGQAEGLSAETRAGTWNRNLPDVALQVPFHTIDGLACDPISGDSAIDGAAVLVLRGTCPFSTKTQHLEAAGAKAVIVYNNLFHRPHFIPAAAPNSSAAGIPIYMVTREDGERMVTLASDAAAEGESLYFRIPSTRCSLDRREAAPTTNRSGEVLTNADSWEASQKGCSLWAADPAGSFLHSGDNRGFHWIFSYLTYSVRFVRDGYIRFRYAVDAEMGYDGLVFEIDGEPVFNGSLRSQVAPWQDVRFPVSRGSRSFTWTYKKDFGTTAGEDRARLQLLEVSGTAHGDLTCRSCSVLSSPGSGHCQTCGRDQYSEVQVDRILCRKCPRGSWAPAGSVGSDSCQVRRTCTVQDAQIVYRAWNSSKAAASDSVFCRGNKTMVHAVWRQPMTCQTTLSANAMVGITTNNRVRQCPPCQPFRWRPNGGTCVNRPARTCPAPKFALPVLKVNRWEVFPENFTSWIWGRPSVEDQSHSWQLAPDGSAVEVGTAFLGGGGAEAEALLSARADQALLTLDVSLANPGRMKFTLEEKPAGAWSAAGALYVDHEPQQPEVVLLDGRLHFSLRMEPGWHWVTWVWRYTGPKLEEQAADTSLQQEGSGLRLLNVSVTNVVGASQAGPCQTCPPGRGLVNSTVCHPCPPGWSTAMDGGEPVQEGCSRCPAGRASSGNRGRGSATCTPCGPGTFSDPGASFCKPLVTLGGAGRLQWSSQSILTAWNSSQVNGLRAIEVEDRTYYMSLLEPKQFPGVSQQFAAAAAYVWEVLPPRASSEGDACDATVSSPSALRPFAETLREIKPNEGKPPGLWLNFVGQCEPLDQMGQRTRRELHILLSCDPDARRDNLDMKLLSAMRPQTPGGCEDLALEWSTPLACPQCQEGDWEMTVPHQCDSVKGQRVSYVAPSGCRGGIPKPPDFWRPCPGVVNILAFVAMGAFVGCILCCLSCYVLLLRRRYSRYMVLEEPHANGVAPSSIGVPDSPQV</sequence>
<dbReference type="Pfam" id="PF02225">
    <property type="entry name" value="PA"/>
    <property type="match status" value="1"/>
</dbReference>
<dbReference type="InterPro" id="IPR039181">
    <property type="entry name" value="Elapor1/2"/>
</dbReference>
<dbReference type="GO" id="GO:0016020">
    <property type="term" value="C:membrane"/>
    <property type="evidence" value="ECO:0007669"/>
    <property type="project" value="TreeGrafter"/>
</dbReference>
<dbReference type="Proteomes" id="UP000604046">
    <property type="component" value="Unassembled WGS sequence"/>
</dbReference>
<dbReference type="PANTHER" id="PTHR22727">
    <property type="entry name" value="PROTEIN CBG13728"/>
    <property type="match status" value="1"/>
</dbReference>
<dbReference type="AlphaFoldDB" id="A0A812GTS4"/>
<dbReference type="SMART" id="SM01411">
    <property type="entry name" value="Ephrin_rec_like"/>
    <property type="match status" value="3"/>
</dbReference>
<dbReference type="EMBL" id="CAJNDS010000042">
    <property type="protein sequence ID" value="CAE6931148.1"/>
    <property type="molecule type" value="Genomic_DNA"/>
</dbReference>
<organism evidence="3 4">
    <name type="scientific">Symbiodinium natans</name>
    <dbReference type="NCBI Taxonomy" id="878477"/>
    <lineage>
        <taxon>Eukaryota</taxon>
        <taxon>Sar</taxon>
        <taxon>Alveolata</taxon>
        <taxon>Dinophyceae</taxon>
        <taxon>Suessiales</taxon>
        <taxon>Symbiodiniaceae</taxon>
        <taxon>Symbiodinium</taxon>
    </lineage>
</organism>
<keyword evidence="1" id="KW-1133">Transmembrane helix</keyword>
<feature type="transmembrane region" description="Helical" evidence="1">
    <location>
        <begin position="1058"/>
        <end position="1081"/>
    </location>
</feature>
<evidence type="ECO:0000313" key="4">
    <source>
        <dbReference type="Proteomes" id="UP000604046"/>
    </source>
</evidence>
<keyword evidence="1" id="KW-0812">Transmembrane</keyword>
<accession>A0A812GTS4</accession>
<reference evidence="3" key="1">
    <citation type="submission" date="2021-02" db="EMBL/GenBank/DDBJ databases">
        <authorList>
            <person name="Dougan E. K."/>
            <person name="Rhodes N."/>
            <person name="Thang M."/>
            <person name="Chan C."/>
        </authorList>
    </citation>
    <scope>NUCLEOTIDE SEQUENCE</scope>
</reference>
<name>A0A812GTS4_9DINO</name>
<dbReference type="PANTHER" id="PTHR22727:SF15">
    <property type="entry name" value="MRH DOMAIN-CONTAINING PROTEIN"/>
    <property type="match status" value="1"/>
</dbReference>
<keyword evidence="4" id="KW-1185">Reference proteome</keyword>
<evidence type="ECO:0000313" key="3">
    <source>
        <dbReference type="EMBL" id="CAE6931148.1"/>
    </source>
</evidence>
<dbReference type="Gene3D" id="3.50.30.30">
    <property type="match status" value="1"/>
</dbReference>
<evidence type="ECO:0000256" key="1">
    <source>
        <dbReference type="SAM" id="Phobius"/>
    </source>
</evidence>
<protein>
    <submittedName>
        <fullName evidence="3">ELAPOR2 protein</fullName>
    </submittedName>
</protein>
<dbReference type="OrthoDB" id="270720at2759"/>
<dbReference type="SUPFAM" id="SSF52025">
    <property type="entry name" value="PA domain"/>
    <property type="match status" value="1"/>
</dbReference>
<gene>
    <name evidence="3" type="primary">ELAPOR2</name>
    <name evidence="3" type="ORF">SNAT2548_LOCUS848</name>
</gene>
<dbReference type="InterPro" id="IPR046450">
    <property type="entry name" value="PA_dom_sf"/>
</dbReference>
<feature type="domain" description="PA" evidence="2">
    <location>
        <begin position="177"/>
        <end position="255"/>
    </location>
</feature>
<comment type="caution">
    <text evidence="3">The sequence shown here is derived from an EMBL/GenBank/DDBJ whole genome shotgun (WGS) entry which is preliminary data.</text>
</comment>
<dbReference type="SUPFAM" id="SSF57184">
    <property type="entry name" value="Growth factor receptor domain"/>
    <property type="match status" value="1"/>
</dbReference>
<evidence type="ECO:0000259" key="2">
    <source>
        <dbReference type="Pfam" id="PF02225"/>
    </source>
</evidence>
<dbReference type="InterPro" id="IPR009030">
    <property type="entry name" value="Growth_fac_rcpt_cys_sf"/>
</dbReference>
<keyword evidence="1" id="KW-0472">Membrane</keyword>
<dbReference type="CDD" id="cd00538">
    <property type="entry name" value="PA"/>
    <property type="match status" value="1"/>
</dbReference>